<accession>A0ABQ3VWA3</accession>
<dbReference type="EMBL" id="BNJJ01000053">
    <property type="protein sequence ID" value="GHO89904.1"/>
    <property type="molecule type" value="Genomic_DNA"/>
</dbReference>
<dbReference type="Proteomes" id="UP000635565">
    <property type="component" value="Unassembled WGS sequence"/>
</dbReference>
<organism evidence="1 2">
    <name type="scientific">Dictyobacter formicarum</name>
    <dbReference type="NCBI Taxonomy" id="2778368"/>
    <lineage>
        <taxon>Bacteria</taxon>
        <taxon>Bacillati</taxon>
        <taxon>Chloroflexota</taxon>
        <taxon>Ktedonobacteria</taxon>
        <taxon>Ktedonobacterales</taxon>
        <taxon>Dictyobacteraceae</taxon>
        <taxon>Dictyobacter</taxon>
    </lineage>
</organism>
<comment type="caution">
    <text evidence="1">The sequence shown here is derived from an EMBL/GenBank/DDBJ whole genome shotgun (WGS) entry which is preliminary data.</text>
</comment>
<evidence type="ECO:0000313" key="2">
    <source>
        <dbReference type="Proteomes" id="UP000635565"/>
    </source>
</evidence>
<name>A0ABQ3VWA3_9CHLR</name>
<keyword evidence="2" id="KW-1185">Reference proteome</keyword>
<evidence type="ECO:0000313" key="1">
    <source>
        <dbReference type="EMBL" id="GHO89904.1"/>
    </source>
</evidence>
<sequence>MALAIKSMIESFSSTKLQQFFALDRITLRKRVTKSMPAKGIDFFSWNYLSEKDKKHGPNKLATTTRYLDLHHLYGFDHMDGLESRQ</sequence>
<proteinExistence type="predicted"/>
<gene>
    <name evidence="1" type="ORF">KSZ_79100</name>
</gene>
<protein>
    <submittedName>
        <fullName evidence="1">Uncharacterized protein</fullName>
    </submittedName>
</protein>
<reference evidence="1 2" key="1">
    <citation type="journal article" date="2021" name="Int. J. Syst. Evol. Microbiol.">
        <title>Reticulibacter mediterranei gen. nov., sp. nov., within the new family Reticulibacteraceae fam. nov., and Ktedonospora formicarum gen. nov., sp. nov., Ktedonobacter robiniae sp. nov., Dictyobacter formicarum sp. nov. and Dictyobacter arantiisoli sp. nov., belonging to the class Ktedonobacteria.</title>
        <authorList>
            <person name="Yabe S."/>
            <person name="Zheng Y."/>
            <person name="Wang C.M."/>
            <person name="Sakai Y."/>
            <person name="Abe K."/>
            <person name="Yokota A."/>
            <person name="Donadio S."/>
            <person name="Cavaletti L."/>
            <person name="Monciardini P."/>
        </authorList>
    </citation>
    <scope>NUCLEOTIDE SEQUENCE [LARGE SCALE GENOMIC DNA]</scope>
    <source>
        <strain evidence="1 2">SOSP1-9</strain>
    </source>
</reference>